<gene>
    <name evidence="2" type="ORF">TBRA_LOCUS649</name>
</gene>
<accession>A0A6H5HZQ9</accession>
<evidence type="ECO:0000313" key="2">
    <source>
        <dbReference type="EMBL" id="CAB0028482.1"/>
    </source>
</evidence>
<dbReference type="EMBL" id="CADCXV010000148">
    <property type="protein sequence ID" value="CAB0028482.1"/>
    <property type="molecule type" value="Genomic_DNA"/>
</dbReference>
<evidence type="ECO:0000313" key="3">
    <source>
        <dbReference type="Proteomes" id="UP000479190"/>
    </source>
</evidence>
<reference evidence="2 3" key="1">
    <citation type="submission" date="2020-02" db="EMBL/GenBank/DDBJ databases">
        <authorList>
            <person name="Ferguson B K."/>
        </authorList>
    </citation>
    <scope>NUCLEOTIDE SEQUENCE [LARGE SCALE GENOMIC DNA]</scope>
</reference>
<protein>
    <submittedName>
        <fullName evidence="2">Uncharacterized protein</fullName>
    </submittedName>
</protein>
<feature type="region of interest" description="Disordered" evidence="1">
    <location>
        <begin position="1"/>
        <end position="36"/>
    </location>
</feature>
<organism evidence="2 3">
    <name type="scientific">Trichogramma brassicae</name>
    <dbReference type="NCBI Taxonomy" id="86971"/>
    <lineage>
        <taxon>Eukaryota</taxon>
        <taxon>Metazoa</taxon>
        <taxon>Ecdysozoa</taxon>
        <taxon>Arthropoda</taxon>
        <taxon>Hexapoda</taxon>
        <taxon>Insecta</taxon>
        <taxon>Pterygota</taxon>
        <taxon>Neoptera</taxon>
        <taxon>Endopterygota</taxon>
        <taxon>Hymenoptera</taxon>
        <taxon>Apocrita</taxon>
        <taxon>Proctotrupomorpha</taxon>
        <taxon>Chalcidoidea</taxon>
        <taxon>Trichogrammatidae</taxon>
        <taxon>Trichogramma</taxon>
    </lineage>
</organism>
<keyword evidence="3" id="KW-1185">Reference proteome</keyword>
<name>A0A6H5HZQ9_9HYME</name>
<sequence>MDGERVVHPQRTTKPIVFEDRRTTGPRAGPRRAESYRGVETPVLSSVDALFHLPFSDVVSLSLSGELSAPPGTAEGYGVEPHVRHHRRNVIASMDQGKSCAAV</sequence>
<evidence type="ECO:0000256" key="1">
    <source>
        <dbReference type="SAM" id="MobiDB-lite"/>
    </source>
</evidence>
<dbReference type="Proteomes" id="UP000479190">
    <property type="component" value="Unassembled WGS sequence"/>
</dbReference>
<proteinExistence type="predicted"/>
<dbReference type="AlphaFoldDB" id="A0A6H5HZQ9"/>